<dbReference type="Pfam" id="PF13673">
    <property type="entry name" value="Acetyltransf_10"/>
    <property type="match status" value="1"/>
</dbReference>
<dbReference type="SUPFAM" id="SSF55729">
    <property type="entry name" value="Acyl-CoA N-acyltransferases (Nat)"/>
    <property type="match status" value="1"/>
</dbReference>
<dbReference type="CDD" id="cd04301">
    <property type="entry name" value="NAT_SF"/>
    <property type="match status" value="1"/>
</dbReference>
<dbReference type="PROSITE" id="PS51186">
    <property type="entry name" value="GNAT"/>
    <property type="match status" value="1"/>
</dbReference>
<keyword evidence="2" id="KW-0808">Transferase</keyword>
<protein>
    <submittedName>
        <fullName evidence="2">Acyltransferase</fullName>
    </submittedName>
</protein>
<accession>A0A073AY83</accession>
<feature type="domain" description="N-acetyltransferase" evidence="1">
    <location>
        <begin position="10"/>
        <end position="152"/>
    </location>
</feature>
<sequence>MRVTPQLPADVHRAWTADLSAAQLYRILQLRVDVFVVEQRCPYPELDGRDMEETTRHFWIEEPDGRVVSCLRLLEDGDVFRIGRVCTAADARGKGLSSKLMRAAVAEVAGAPAVLSAQVYAVDFYRSFGFEPEGEQYLEDGIPHIDMRRPAR</sequence>
<keyword evidence="3" id="KW-1185">Reference proteome</keyword>
<gene>
    <name evidence="2" type="ORF">GU90_09230</name>
</gene>
<evidence type="ECO:0000313" key="3">
    <source>
        <dbReference type="Proteomes" id="UP000031419"/>
    </source>
</evidence>
<reference evidence="2 3" key="1">
    <citation type="submission" date="2014-06" db="EMBL/GenBank/DDBJ databases">
        <title>Saccharopolyspora rectivirgula DSM-43113 Genome sequencing.</title>
        <authorList>
            <person name="Barrera C."/>
            <person name="Millon L."/>
            <person name="Rognon B."/>
            <person name="Zaugg C."/>
            <person name="Monod M."/>
        </authorList>
    </citation>
    <scope>NUCLEOTIDE SEQUENCE [LARGE SCALE GENOMIC DNA]</scope>
    <source>
        <strain evidence="2 3">DSM 43113</strain>
    </source>
</reference>
<organism evidence="2 3">
    <name type="scientific">Saccharopolyspora rectivirgula</name>
    <dbReference type="NCBI Taxonomy" id="28042"/>
    <lineage>
        <taxon>Bacteria</taxon>
        <taxon>Bacillati</taxon>
        <taxon>Actinomycetota</taxon>
        <taxon>Actinomycetes</taxon>
        <taxon>Pseudonocardiales</taxon>
        <taxon>Pseudonocardiaceae</taxon>
        <taxon>Saccharopolyspora</taxon>
    </lineage>
</organism>
<dbReference type="AlphaFoldDB" id="A0A073AY83"/>
<dbReference type="STRING" id="28042.GU90_09230"/>
<name>A0A073AY83_9PSEU</name>
<dbReference type="EMBL" id="JNVU01000025">
    <property type="protein sequence ID" value="KEI44360.1"/>
    <property type="molecule type" value="Genomic_DNA"/>
</dbReference>
<dbReference type="Gene3D" id="3.40.630.30">
    <property type="match status" value="1"/>
</dbReference>
<comment type="caution">
    <text evidence="2">The sequence shown here is derived from an EMBL/GenBank/DDBJ whole genome shotgun (WGS) entry which is preliminary data.</text>
</comment>
<dbReference type="GO" id="GO:0016747">
    <property type="term" value="F:acyltransferase activity, transferring groups other than amino-acyl groups"/>
    <property type="evidence" value="ECO:0007669"/>
    <property type="project" value="InterPro"/>
</dbReference>
<dbReference type="Proteomes" id="UP000031419">
    <property type="component" value="Unassembled WGS sequence"/>
</dbReference>
<evidence type="ECO:0000313" key="2">
    <source>
        <dbReference type="EMBL" id="KEI44360.1"/>
    </source>
</evidence>
<dbReference type="InterPro" id="IPR016181">
    <property type="entry name" value="Acyl_CoA_acyltransferase"/>
</dbReference>
<dbReference type="InterPro" id="IPR000182">
    <property type="entry name" value="GNAT_dom"/>
</dbReference>
<evidence type="ECO:0000259" key="1">
    <source>
        <dbReference type="PROSITE" id="PS51186"/>
    </source>
</evidence>
<proteinExistence type="predicted"/>
<dbReference type="eggNOG" id="COG2153">
    <property type="taxonomic scope" value="Bacteria"/>
</dbReference>
<keyword evidence="2" id="KW-0012">Acyltransferase</keyword>